<organism evidence="4">
    <name type="scientific">Pyramimonas obovata</name>
    <dbReference type="NCBI Taxonomy" id="1411642"/>
    <lineage>
        <taxon>Eukaryota</taxon>
        <taxon>Viridiplantae</taxon>
        <taxon>Chlorophyta</taxon>
        <taxon>Pyramimonadophyceae</taxon>
        <taxon>Pyramimonadales</taxon>
        <taxon>Pyramimonadaceae</taxon>
        <taxon>Pyramimonas</taxon>
        <taxon>Pyramimonas incertae sedis</taxon>
    </lineage>
</organism>
<sequence>MNSKGYAVAAATATAAVAGFTLGTCYRAGLVTRRARTICSSNLARSPPPKPVQKPLHPFKVGLCQLKVGTNKAQNILGAEAAIREAASKGAKLVVLPEMWNCPYSNESFPEYAEEIDLGESPSAMMLSNVARELGVVVVGGSIPERQGDRLYNTCCVYNTEGTLLAKHRKTHLFDIDIPGQITFKESDTLTQGEAGTVVDTEVGRLGIGICFDVRFPELAAVYAARGASMLIYPGAFNMVTGPLHWQLLHQARAVDNQLYVACCSPARNPDSSYRAWGHSMVIGPFAEILASCESDPEIILADIDPAQIDTRRTNMPLAYQRRADLYCLTDCKNTEAA</sequence>
<evidence type="ECO:0000256" key="1">
    <source>
        <dbReference type="ARBA" id="ARBA00010613"/>
    </source>
</evidence>
<evidence type="ECO:0000313" key="4">
    <source>
        <dbReference type="EMBL" id="CAD8649306.1"/>
    </source>
</evidence>
<dbReference type="EMBL" id="HBFA01001980">
    <property type="protein sequence ID" value="CAD8649306.1"/>
    <property type="molecule type" value="Transcribed_RNA"/>
</dbReference>
<accession>A0A7S0MVI9</accession>
<protein>
    <recommendedName>
        <fullName evidence="3">CN hydrolase domain-containing protein</fullName>
    </recommendedName>
</protein>
<dbReference type="PROSITE" id="PS50263">
    <property type="entry name" value="CN_HYDROLASE"/>
    <property type="match status" value="1"/>
</dbReference>
<reference evidence="4" key="1">
    <citation type="submission" date="2021-01" db="EMBL/GenBank/DDBJ databases">
        <authorList>
            <person name="Corre E."/>
            <person name="Pelletier E."/>
            <person name="Niang G."/>
            <person name="Scheremetjew M."/>
            <person name="Finn R."/>
            <person name="Kale V."/>
            <person name="Holt S."/>
            <person name="Cochrane G."/>
            <person name="Meng A."/>
            <person name="Brown T."/>
            <person name="Cohen L."/>
        </authorList>
    </citation>
    <scope>NUCLEOTIDE SEQUENCE</scope>
    <source>
        <strain evidence="4">CCMP722</strain>
    </source>
</reference>
<dbReference type="GO" id="GO:0050152">
    <property type="term" value="F:omega-amidase activity"/>
    <property type="evidence" value="ECO:0007669"/>
    <property type="project" value="TreeGrafter"/>
</dbReference>
<comment type="similarity">
    <text evidence="1">Belongs to the carbon-nitrogen hydrolase superfamily. NIT1/NIT2 family.</text>
</comment>
<gene>
    <name evidence="4" type="ORF">POBO1169_LOCUS986</name>
</gene>
<dbReference type="CDD" id="cd07572">
    <property type="entry name" value="nit"/>
    <property type="match status" value="1"/>
</dbReference>
<dbReference type="GO" id="GO:0006528">
    <property type="term" value="P:asparagine metabolic process"/>
    <property type="evidence" value="ECO:0007669"/>
    <property type="project" value="TreeGrafter"/>
</dbReference>
<dbReference type="InterPro" id="IPR003010">
    <property type="entry name" value="C-N_Hydrolase"/>
</dbReference>
<dbReference type="Gene3D" id="3.60.110.10">
    <property type="entry name" value="Carbon-nitrogen hydrolase"/>
    <property type="match status" value="1"/>
</dbReference>
<proteinExistence type="inferred from homology"/>
<dbReference type="PANTHER" id="PTHR23088:SF30">
    <property type="entry name" value="OMEGA-AMIDASE NIT2"/>
    <property type="match status" value="1"/>
</dbReference>
<dbReference type="GO" id="GO:0006541">
    <property type="term" value="P:glutamine metabolic process"/>
    <property type="evidence" value="ECO:0007669"/>
    <property type="project" value="TreeGrafter"/>
</dbReference>
<dbReference type="InterPro" id="IPR045254">
    <property type="entry name" value="Nit1/2_C-N_Hydrolase"/>
</dbReference>
<dbReference type="GO" id="GO:0005739">
    <property type="term" value="C:mitochondrion"/>
    <property type="evidence" value="ECO:0007669"/>
    <property type="project" value="TreeGrafter"/>
</dbReference>
<dbReference type="InterPro" id="IPR036526">
    <property type="entry name" value="C-N_Hydrolase_sf"/>
</dbReference>
<dbReference type="PANTHER" id="PTHR23088">
    <property type="entry name" value="NITRILASE-RELATED"/>
    <property type="match status" value="1"/>
</dbReference>
<dbReference type="SUPFAM" id="SSF56317">
    <property type="entry name" value="Carbon-nitrogen hydrolase"/>
    <property type="match status" value="1"/>
</dbReference>
<evidence type="ECO:0000256" key="2">
    <source>
        <dbReference type="ARBA" id="ARBA00022801"/>
    </source>
</evidence>
<keyword evidence="2" id="KW-0378">Hydrolase</keyword>
<feature type="domain" description="CN hydrolase" evidence="3">
    <location>
        <begin position="59"/>
        <end position="306"/>
    </location>
</feature>
<evidence type="ECO:0000259" key="3">
    <source>
        <dbReference type="PROSITE" id="PS50263"/>
    </source>
</evidence>
<dbReference type="AlphaFoldDB" id="A0A7S0MVI9"/>
<name>A0A7S0MVI9_9CHLO</name>
<dbReference type="Pfam" id="PF00795">
    <property type="entry name" value="CN_hydrolase"/>
    <property type="match status" value="1"/>
</dbReference>
<dbReference type="GO" id="GO:0006107">
    <property type="term" value="P:oxaloacetate metabolic process"/>
    <property type="evidence" value="ECO:0007669"/>
    <property type="project" value="TreeGrafter"/>
</dbReference>
<dbReference type="FunFam" id="3.60.110.10:FF:000002">
    <property type="entry name" value="Nitrilase family member 2"/>
    <property type="match status" value="1"/>
</dbReference>